<reference evidence="4 6" key="1">
    <citation type="journal article" date="2023" name="Microb. Genom.">
        <title>Mesoterricola silvestris gen. nov., sp. nov., Mesoterricola sediminis sp. nov., Geothrix oryzae sp. nov., Geothrix edaphica sp. nov., Geothrix rubra sp. nov., and Geothrix limicola sp. nov., six novel members of Acidobacteriota isolated from soils.</title>
        <authorList>
            <person name="Weisberg A.J."/>
            <person name="Pearce E."/>
            <person name="Kramer C.G."/>
            <person name="Chang J.H."/>
            <person name="Clarke C.R."/>
        </authorList>
    </citation>
    <scope>NUCLEOTIDE SEQUENCE</scope>
    <source>
        <strain evidence="5 6">NB05-1H</strain>
        <strain evidence="4">NRRL_B-16521</strain>
    </source>
</reference>
<dbReference type="GeneID" id="69806641"/>
<accession>A0AAP6B6L9</accession>
<dbReference type="EMBL" id="JARAWP010000030">
    <property type="protein sequence ID" value="MDX3023882.1"/>
    <property type="molecule type" value="Genomic_DNA"/>
</dbReference>
<dbReference type="AlphaFoldDB" id="A0AAP6B6L9"/>
<evidence type="ECO:0000256" key="2">
    <source>
        <dbReference type="ARBA" id="ARBA00022801"/>
    </source>
</evidence>
<evidence type="ECO:0000313" key="6">
    <source>
        <dbReference type="Proteomes" id="UP001272987"/>
    </source>
</evidence>
<comment type="caution">
    <text evidence="4">The sequence shown here is derived from an EMBL/GenBank/DDBJ whole genome shotgun (WGS) entry which is preliminary data.</text>
</comment>
<dbReference type="InterPro" id="IPR050565">
    <property type="entry name" value="LYPA1-2/EST-like"/>
</dbReference>
<keyword evidence="6" id="KW-1185">Reference proteome</keyword>
<evidence type="ECO:0000313" key="7">
    <source>
        <dbReference type="Proteomes" id="UP001282288"/>
    </source>
</evidence>
<dbReference type="Gene3D" id="3.40.50.1820">
    <property type="entry name" value="alpha/beta hydrolase"/>
    <property type="match status" value="1"/>
</dbReference>
<organism evidence="4 7">
    <name type="scientific">Streptomyces acidiscabies</name>
    <dbReference type="NCBI Taxonomy" id="42234"/>
    <lineage>
        <taxon>Bacteria</taxon>
        <taxon>Bacillati</taxon>
        <taxon>Actinomycetota</taxon>
        <taxon>Actinomycetes</taxon>
        <taxon>Kitasatosporales</taxon>
        <taxon>Streptomycetaceae</taxon>
        <taxon>Streptomyces</taxon>
    </lineage>
</organism>
<dbReference type="Proteomes" id="UP001272987">
    <property type="component" value="Unassembled WGS sequence"/>
</dbReference>
<dbReference type="InterPro" id="IPR029058">
    <property type="entry name" value="AB_hydrolase_fold"/>
</dbReference>
<dbReference type="EMBL" id="JARAWC010000003">
    <property type="protein sequence ID" value="MDX2959034.1"/>
    <property type="molecule type" value="Genomic_DNA"/>
</dbReference>
<dbReference type="InterPro" id="IPR003140">
    <property type="entry name" value="PLipase/COase/thioEstase"/>
</dbReference>
<name>A0AAP6B6L9_9ACTN</name>
<dbReference type="RefSeq" id="WP_050987401.1">
    <property type="nucleotide sequence ID" value="NZ_CP122369.1"/>
</dbReference>
<proteinExistence type="inferred from homology"/>
<dbReference type="PANTHER" id="PTHR10655">
    <property type="entry name" value="LYSOPHOSPHOLIPASE-RELATED"/>
    <property type="match status" value="1"/>
</dbReference>
<keyword evidence="2 4" id="KW-0378">Hydrolase</keyword>
<dbReference type="Pfam" id="PF02230">
    <property type="entry name" value="Abhydrolase_2"/>
    <property type="match status" value="1"/>
</dbReference>
<evidence type="ECO:0000259" key="3">
    <source>
        <dbReference type="Pfam" id="PF02230"/>
    </source>
</evidence>
<dbReference type="GO" id="GO:0016787">
    <property type="term" value="F:hydrolase activity"/>
    <property type="evidence" value="ECO:0007669"/>
    <property type="project" value="UniProtKB-KW"/>
</dbReference>
<dbReference type="Proteomes" id="UP001282288">
    <property type="component" value="Unassembled WGS sequence"/>
</dbReference>
<comment type="similarity">
    <text evidence="1">Belongs to the AB hydrolase superfamily. AB hydrolase 2 family.</text>
</comment>
<dbReference type="SUPFAM" id="SSF53474">
    <property type="entry name" value="alpha/beta-Hydrolases"/>
    <property type="match status" value="1"/>
</dbReference>
<dbReference type="PANTHER" id="PTHR10655:SF17">
    <property type="entry name" value="LYSOPHOSPHOLIPASE-LIKE PROTEIN 1"/>
    <property type="match status" value="1"/>
</dbReference>
<evidence type="ECO:0000313" key="4">
    <source>
        <dbReference type="EMBL" id="MDX2959034.1"/>
    </source>
</evidence>
<feature type="domain" description="Phospholipase/carboxylesterase/thioesterase" evidence="3">
    <location>
        <begin position="5"/>
        <end position="181"/>
    </location>
</feature>
<gene>
    <name evidence="4" type="ORF">PV399_04765</name>
    <name evidence="5" type="ORF">PV666_39330</name>
</gene>
<protein>
    <submittedName>
        <fullName evidence="4">Alpha/beta fold hydrolase</fullName>
    </submittedName>
</protein>
<evidence type="ECO:0000256" key="1">
    <source>
        <dbReference type="ARBA" id="ARBA00006499"/>
    </source>
</evidence>
<sequence>MTGLTVIWLHGLGQDGATLRPFVQRAGLTDASLGIRHVFPDAPRQSPGLAGGTPARAWFHQRIFALDHADVPMLLATERTLHDLIAAESKAVGPDRVILAGFSQGACMALIAALRHPHRLGGLILYDPYLPAAVPLTTAHPTLPVWIGQGRYDWIVPLFVGESVRDMLKSWGHPVTWREYYDYPNRHEAFSGAEADVREFFLKL</sequence>
<evidence type="ECO:0000313" key="5">
    <source>
        <dbReference type="EMBL" id="MDX3023882.1"/>
    </source>
</evidence>